<keyword evidence="3" id="KW-1185">Reference proteome</keyword>
<dbReference type="Proteomes" id="UP000284403">
    <property type="component" value="Unassembled WGS sequence"/>
</dbReference>
<feature type="signal peptide" evidence="1">
    <location>
        <begin position="1"/>
        <end position="16"/>
    </location>
</feature>
<organism evidence="2 3">
    <name type="scientific">Trypanosoma conorhini</name>
    <dbReference type="NCBI Taxonomy" id="83891"/>
    <lineage>
        <taxon>Eukaryota</taxon>
        <taxon>Discoba</taxon>
        <taxon>Euglenozoa</taxon>
        <taxon>Kinetoplastea</taxon>
        <taxon>Metakinetoplastina</taxon>
        <taxon>Trypanosomatida</taxon>
        <taxon>Trypanosomatidae</taxon>
        <taxon>Trypanosoma</taxon>
    </lineage>
</organism>
<evidence type="ECO:0000313" key="2">
    <source>
        <dbReference type="EMBL" id="RNF17183.1"/>
    </source>
</evidence>
<feature type="chain" id="PRO_5018678770" evidence="1">
    <location>
        <begin position="17"/>
        <end position="176"/>
    </location>
</feature>
<dbReference type="OrthoDB" id="250747at2759"/>
<proteinExistence type="predicted"/>
<protein>
    <submittedName>
        <fullName evidence="2">Transcription factor IIa-like protein</fullName>
    </submittedName>
</protein>
<accession>A0A3R7NDY3</accession>
<comment type="caution">
    <text evidence="2">The sequence shown here is derived from an EMBL/GenBank/DDBJ whole genome shotgun (WGS) entry which is preliminary data.</text>
</comment>
<dbReference type="RefSeq" id="XP_029228061.1">
    <property type="nucleotide sequence ID" value="XM_029371827.1"/>
</dbReference>
<dbReference type="GeneID" id="40318533"/>
<gene>
    <name evidence="2" type="ORF">Tco025E_04922</name>
</gene>
<evidence type="ECO:0000256" key="1">
    <source>
        <dbReference type="SAM" id="SignalP"/>
    </source>
</evidence>
<dbReference type="AlphaFoldDB" id="A0A3R7NDY3"/>
<sequence length="176" mass="19004">MYRESLLGVALAATLAELESVCCLSEGQKEELWDIFDVAMDRTLAESPVTSQLRVFAPAPSVHKKKKTSVDGGGDGAAAELSTRPTKMMFPCVSLPPSSPATSLSCCDVLDDGVAYPVYRVKDDIWTIILKAPTLEVKDGAGNCETIYLDYLKVHLKDVQGKAGPKNTVAGKKRKR</sequence>
<name>A0A3R7NDY3_9TRYP</name>
<reference evidence="2 3" key="1">
    <citation type="journal article" date="2018" name="BMC Genomics">
        <title>Genomic comparison of Trypanosoma conorhini and Trypanosoma rangeli to Trypanosoma cruzi strains of high and low virulence.</title>
        <authorList>
            <person name="Bradwell K.R."/>
            <person name="Koparde V.N."/>
            <person name="Matveyev A.V."/>
            <person name="Serrano M.G."/>
            <person name="Alves J.M."/>
            <person name="Parikh H."/>
            <person name="Huang B."/>
            <person name="Lee V."/>
            <person name="Espinosa-Alvarez O."/>
            <person name="Ortiz P.A."/>
            <person name="Costa-Martins A.G."/>
            <person name="Teixeira M.M."/>
            <person name="Buck G.A."/>
        </authorList>
    </citation>
    <scope>NUCLEOTIDE SEQUENCE [LARGE SCALE GENOMIC DNA]</scope>
    <source>
        <strain evidence="2 3">025E</strain>
    </source>
</reference>
<evidence type="ECO:0000313" key="3">
    <source>
        <dbReference type="Proteomes" id="UP000284403"/>
    </source>
</evidence>
<keyword evidence="1" id="KW-0732">Signal</keyword>
<dbReference type="EMBL" id="MKKU01000270">
    <property type="protein sequence ID" value="RNF17183.1"/>
    <property type="molecule type" value="Genomic_DNA"/>
</dbReference>